<feature type="compositionally biased region" description="Low complexity" evidence="1">
    <location>
        <begin position="168"/>
        <end position="178"/>
    </location>
</feature>
<feature type="compositionally biased region" description="Basic residues" evidence="1">
    <location>
        <begin position="70"/>
        <end position="79"/>
    </location>
</feature>
<dbReference type="Proteomes" id="UP000799778">
    <property type="component" value="Unassembled WGS sequence"/>
</dbReference>
<proteinExistence type="predicted"/>
<dbReference type="AlphaFoldDB" id="A0A6A5Y0E8"/>
<dbReference type="EMBL" id="ML978067">
    <property type="protein sequence ID" value="KAF2019005.1"/>
    <property type="molecule type" value="Genomic_DNA"/>
</dbReference>
<evidence type="ECO:0000313" key="2">
    <source>
        <dbReference type="EMBL" id="KAF2019005.1"/>
    </source>
</evidence>
<feature type="compositionally biased region" description="Acidic residues" evidence="1">
    <location>
        <begin position="156"/>
        <end position="165"/>
    </location>
</feature>
<sequence>MFSADLSWTDPGTERVGERRERLAKEHEHQRSISSASGEGSIKSSRSSKSKSSKSSAPVDKDQWWPTGFRKSKSIKSSKKNNLLDVRPISSRDSGQSMRLLPSRDSGQSHRLSTPIPATATIDHNLGKDARDVARKPKYTLSLSPTLPSGAPLDPFECDVPELEGDLSSQRTNSSGSRSSRRFTRHEDEADRMMLKSPPDERQLKYPGKIKIIDHLSEHQQLSPSSYVARTIMSKSEIIDPSAEICNPVSKTVLRRPYSVKIEGCPSLDELKIEEQPETRISPKTDKHPSYASGLQEGDLVAWRPPSDWNILLPNPSESTLEKGVRPDHSTAASDVHTSSVELTRFQRFIRRMESAGPKVILDRMKEEWNNPVDDEAGQEMMLEKQLWVLTAFQLQNLGRYSRFPKANTGNILELYGNLSEVYQLSAMHPRQRVHYLTNQAYHQETMTLPNNVNCLTVPEAATLPLPYADSTFSHIRASTLPSLVPSATLPKIFQECYRVLAPGGMLEIRIMDAAPLRKTSGPKMKAWIEDRLSLNLERLFRCSKPCTLVPGWIADAGFQLPAINPTQGEQSMRMPCAYDAGSNDIDAELSCLVGRALWKDIWGQFVDDEPGESRWWWEDEEVMKECLERGTVLDCGAIFAFKN</sequence>
<feature type="region of interest" description="Disordered" evidence="1">
    <location>
        <begin position="1"/>
        <end position="192"/>
    </location>
</feature>
<evidence type="ECO:0000313" key="3">
    <source>
        <dbReference type="Proteomes" id="UP000799778"/>
    </source>
</evidence>
<feature type="compositionally biased region" description="Basic and acidic residues" evidence="1">
    <location>
        <begin position="125"/>
        <end position="135"/>
    </location>
</feature>
<keyword evidence="3" id="KW-1185">Reference proteome</keyword>
<protein>
    <recommendedName>
        <fullName evidence="4">Methyltransferase type 11 domain-containing protein</fullName>
    </recommendedName>
</protein>
<feature type="compositionally biased region" description="Low complexity" evidence="1">
    <location>
        <begin position="32"/>
        <end position="45"/>
    </location>
</feature>
<dbReference type="InterPro" id="IPR029063">
    <property type="entry name" value="SAM-dependent_MTases_sf"/>
</dbReference>
<feature type="compositionally biased region" description="Basic and acidic residues" evidence="1">
    <location>
        <begin position="12"/>
        <end position="31"/>
    </location>
</feature>
<dbReference type="OrthoDB" id="3902588at2759"/>
<accession>A0A6A5Y0E8</accession>
<name>A0A6A5Y0E8_9PLEO</name>
<dbReference type="RefSeq" id="XP_033387344.1">
    <property type="nucleotide sequence ID" value="XM_033531666.1"/>
</dbReference>
<organism evidence="2 3">
    <name type="scientific">Aaosphaeria arxii CBS 175.79</name>
    <dbReference type="NCBI Taxonomy" id="1450172"/>
    <lineage>
        <taxon>Eukaryota</taxon>
        <taxon>Fungi</taxon>
        <taxon>Dikarya</taxon>
        <taxon>Ascomycota</taxon>
        <taxon>Pezizomycotina</taxon>
        <taxon>Dothideomycetes</taxon>
        <taxon>Pleosporomycetidae</taxon>
        <taxon>Pleosporales</taxon>
        <taxon>Pleosporales incertae sedis</taxon>
        <taxon>Aaosphaeria</taxon>
    </lineage>
</organism>
<dbReference type="Gene3D" id="3.40.50.150">
    <property type="entry name" value="Vaccinia Virus protein VP39"/>
    <property type="match status" value="1"/>
</dbReference>
<dbReference type="GeneID" id="54289063"/>
<reference evidence="2" key="1">
    <citation type="journal article" date="2020" name="Stud. Mycol.">
        <title>101 Dothideomycetes genomes: a test case for predicting lifestyles and emergence of pathogens.</title>
        <authorList>
            <person name="Haridas S."/>
            <person name="Albert R."/>
            <person name="Binder M."/>
            <person name="Bloem J."/>
            <person name="Labutti K."/>
            <person name="Salamov A."/>
            <person name="Andreopoulos B."/>
            <person name="Baker S."/>
            <person name="Barry K."/>
            <person name="Bills G."/>
            <person name="Bluhm B."/>
            <person name="Cannon C."/>
            <person name="Castanera R."/>
            <person name="Culley D."/>
            <person name="Daum C."/>
            <person name="Ezra D."/>
            <person name="Gonzalez J."/>
            <person name="Henrissat B."/>
            <person name="Kuo A."/>
            <person name="Liang C."/>
            <person name="Lipzen A."/>
            <person name="Lutzoni F."/>
            <person name="Magnuson J."/>
            <person name="Mondo S."/>
            <person name="Nolan M."/>
            <person name="Ohm R."/>
            <person name="Pangilinan J."/>
            <person name="Park H.-J."/>
            <person name="Ramirez L."/>
            <person name="Alfaro M."/>
            <person name="Sun H."/>
            <person name="Tritt A."/>
            <person name="Yoshinaga Y."/>
            <person name="Zwiers L.-H."/>
            <person name="Turgeon B."/>
            <person name="Goodwin S."/>
            <person name="Spatafora J."/>
            <person name="Crous P."/>
            <person name="Grigoriev I."/>
        </authorList>
    </citation>
    <scope>NUCLEOTIDE SEQUENCE</scope>
    <source>
        <strain evidence="2">CBS 175.79</strain>
    </source>
</reference>
<evidence type="ECO:0000256" key="1">
    <source>
        <dbReference type="SAM" id="MobiDB-lite"/>
    </source>
</evidence>
<evidence type="ECO:0008006" key="4">
    <source>
        <dbReference type="Google" id="ProtNLM"/>
    </source>
</evidence>
<gene>
    <name evidence="2" type="ORF">BU24DRAFT_458724</name>
</gene>
<dbReference type="SUPFAM" id="SSF53335">
    <property type="entry name" value="S-adenosyl-L-methionine-dependent methyltransferases"/>
    <property type="match status" value="1"/>
</dbReference>